<evidence type="ECO:0000313" key="3">
    <source>
        <dbReference type="Proteomes" id="UP000004664"/>
    </source>
</evidence>
<name>G3IVV0_METTV</name>
<dbReference type="EMBL" id="JH109152">
    <property type="protein sequence ID" value="EGW22957.1"/>
    <property type="molecule type" value="Genomic_DNA"/>
</dbReference>
<dbReference type="eggNOG" id="COG0451">
    <property type="taxonomic scope" value="Bacteria"/>
</dbReference>
<protein>
    <submittedName>
        <fullName evidence="2">NAD-dependent epimerase/dehydratase</fullName>
    </submittedName>
</protein>
<dbReference type="OrthoDB" id="9795415at2"/>
<proteinExistence type="predicted"/>
<dbReference type="Proteomes" id="UP000004664">
    <property type="component" value="Unassembled WGS sequence"/>
</dbReference>
<dbReference type="InterPro" id="IPR050177">
    <property type="entry name" value="Lipid_A_modif_metabolic_enz"/>
</dbReference>
<accession>G3IVV0</accession>
<evidence type="ECO:0000259" key="1">
    <source>
        <dbReference type="Pfam" id="PF01370"/>
    </source>
</evidence>
<dbReference type="STRING" id="697282.Mettu_1795"/>
<evidence type="ECO:0000313" key="2">
    <source>
        <dbReference type="EMBL" id="EGW22957.1"/>
    </source>
</evidence>
<dbReference type="InterPro" id="IPR001509">
    <property type="entry name" value="Epimerase_deHydtase"/>
</dbReference>
<dbReference type="HOGENOM" id="CLU_007383_1_7_6"/>
<dbReference type="RefSeq" id="WP_006890978.1">
    <property type="nucleotide sequence ID" value="NZ_JH109152.1"/>
</dbReference>
<sequence length="290" mass="32472">MQTLLITGATGYLGSHLVRTLLAAGHRVAILKRATSNFSRLDDCMPRLAVFNIEDGLDLPFKSLGHINAVIHAATCYGRNGEKASEVFAANTVFPLQLLETAAFFNADSFFNTDTILYKYLNAYSLSKHHFVEWGKSFADTGKISFVNIKLEHMYGAGDDSSKFATYVIRACLNNIDELKLTLGEQQRDFIHIDDAASAYQYLLENADKIGQGFSEFDVGSGQAVSIHDFVNTVHRLTASQTKLDFGAYPYREHELMHSEANLSGLLELGWRRRYDLETGLKQVIELERK</sequence>
<dbReference type="PANTHER" id="PTHR43245">
    <property type="entry name" value="BIFUNCTIONAL POLYMYXIN RESISTANCE PROTEIN ARNA"/>
    <property type="match status" value="1"/>
</dbReference>
<gene>
    <name evidence="2" type="ORF">Mettu_1795</name>
</gene>
<dbReference type="InterPro" id="IPR036291">
    <property type="entry name" value="NAD(P)-bd_dom_sf"/>
</dbReference>
<dbReference type="Pfam" id="PF01370">
    <property type="entry name" value="Epimerase"/>
    <property type="match status" value="1"/>
</dbReference>
<dbReference type="SUPFAM" id="SSF51735">
    <property type="entry name" value="NAD(P)-binding Rossmann-fold domains"/>
    <property type="match status" value="1"/>
</dbReference>
<dbReference type="AlphaFoldDB" id="G3IVV0"/>
<keyword evidence="3" id="KW-1185">Reference proteome</keyword>
<dbReference type="Gene3D" id="3.40.50.720">
    <property type="entry name" value="NAD(P)-binding Rossmann-like Domain"/>
    <property type="match status" value="2"/>
</dbReference>
<reference evidence="2 3" key="1">
    <citation type="submission" date="2011-06" db="EMBL/GenBank/DDBJ databases">
        <title>Genomic sequence of Methylobacter tundripaludum SV96.</title>
        <authorList>
            <consortium name="US DOE Joint Genome Institute"/>
            <person name="Lucas S."/>
            <person name="Han J."/>
            <person name="Lapidus A."/>
            <person name="Cheng J.-F."/>
            <person name="Goodwin L."/>
            <person name="Pitluck S."/>
            <person name="Held B."/>
            <person name="Detter J.C."/>
            <person name="Han C."/>
            <person name="Tapia R."/>
            <person name="Land M."/>
            <person name="Hauser L."/>
            <person name="Kyrpides N."/>
            <person name="Ivanova N."/>
            <person name="Ovchinnikova G."/>
            <person name="Pagani I."/>
            <person name="Klotz M.G."/>
            <person name="Dispirito A.A."/>
            <person name="Murrell J.C."/>
            <person name="Dunfield P."/>
            <person name="Kalyuzhnaya M.G."/>
            <person name="Svenning M."/>
            <person name="Trotsenko Y.A."/>
            <person name="Stein L.Y."/>
            <person name="Woyke T."/>
        </authorList>
    </citation>
    <scope>NUCLEOTIDE SEQUENCE [LARGE SCALE GENOMIC DNA]</scope>
    <source>
        <strain evidence="3">ATCC BAA-1195 / DSM 17260 / SV96</strain>
    </source>
</reference>
<organism evidence="2 3">
    <name type="scientific">Methylobacter tundripaludum (strain ATCC BAA-1195 / DSM 17260 / SV96)</name>
    <dbReference type="NCBI Taxonomy" id="697282"/>
    <lineage>
        <taxon>Bacteria</taxon>
        <taxon>Pseudomonadati</taxon>
        <taxon>Pseudomonadota</taxon>
        <taxon>Gammaproteobacteria</taxon>
        <taxon>Methylococcales</taxon>
        <taxon>Methylococcaceae</taxon>
        <taxon>Methylobacter</taxon>
    </lineage>
</organism>
<dbReference type="PANTHER" id="PTHR43245:SF13">
    <property type="entry name" value="UDP-D-APIOSE_UDP-D-XYLOSE SYNTHASE 2"/>
    <property type="match status" value="1"/>
</dbReference>
<feature type="domain" description="NAD-dependent epimerase/dehydratase" evidence="1">
    <location>
        <begin position="5"/>
        <end position="212"/>
    </location>
</feature>
<dbReference type="Gene3D" id="3.90.25.10">
    <property type="entry name" value="UDP-galactose 4-epimerase, domain 1"/>
    <property type="match status" value="1"/>
</dbReference>